<dbReference type="PANTHER" id="PTHR43280:SF32">
    <property type="entry name" value="TRANSCRIPTIONAL REGULATORY PROTEIN"/>
    <property type="match status" value="1"/>
</dbReference>
<comment type="caution">
    <text evidence="5">The sequence shown here is derived from an EMBL/GenBank/DDBJ whole genome shotgun (WGS) entry which is preliminary data.</text>
</comment>
<organism evidence="5 6">
    <name type="scientific">Mycolicibacterium brisbanense</name>
    <dbReference type="NCBI Taxonomy" id="146020"/>
    <lineage>
        <taxon>Bacteria</taxon>
        <taxon>Bacillati</taxon>
        <taxon>Actinomycetota</taxon>
        <taxon>Actinomycetes</taxon>
        <taxon>Mycobacteriales</taxon>
        <taxon>Mycobacteriaceae</taxon>
        <taxon>Mycolicibacterium</taxon>
    </lineage>
</organism>
<keyword evidence="2" id="KW-0238">DNA-binding</keyword>
<evidence type="ECO:0000259" key="4">
    <source>
        <dbReference type="PROSITE" id="PS01124"/>
    </source>
</evidence>
<accession>A0A100VVG1</accession>
<dbReference type="GO" id="GO:0003700">
    <property type="term" value="F:DNA-binding transcription factor activity"/>
    <property type="evidence" value="ECO:0007669"/>
    <property type="project" value="InterPro"/>
</dbReference>
<sequence>MLPTEVPFHDSAATPGVEVLTFAELERRARGHGLDPFTPMRPAFHHLVTVTGPPMHCAVDFTEYELAQNDWLWVRPRQVLQWRPDLADSEGTIVLFPSGFLDETTVAAADVDSPPATPTPIRSPAADRTARLLVDAHRDHAGAPQAIRIEIVRHLLSALLLHLATSAESASTDSANTVFRDFRLAVERDYAHRHRVEDYASELGYSVRTLTRACRLATGHGAKGVIDNRVLLEAKRLLVHTDLTGTAIGARVGIPDPTMFTKFFRTRTGETPATFRSRVRGI</sequence>
<name>A0A100VVG1_9MYCO</name>
<dbReference type="SUPFAM" id="SSF46689">
    <property type="entry name" value="Homeodomain-like"/>
    <property type="match status" value="1"/>
</dbReference>
<evidence type="ECO:0000256" key="3">
    <source>
        <dbReference type="ARBA" id="ARBA00023163"/>
    </source>
</evidence>
<dbReference type="Pfam" id="PF12833">
    <property type="entry name" value="HTH_18"/>
    <property type="match status" value="1"/>
</dbReference>
<dbReference type="PROSITE" id="PS01124">
    <property type="entry name" value="HTH_ARAC_FAMILY_2"/>
    <property type="match status" value="1"/>
</dbReference>
<feature type="domain" description="HTH araC/xylS-type" evidence="4">
    <location>
        <begin position="180"/>
        <end position="278"/>
    </location>
</feature>
<dbReference type="InterPro" id="IPR018060">
    <property type="entry name" value="HTH_AraC"/>
</dbReference>
<reference evidence="6" key="1">
    <citation type="journal article" date="2016" name="Genome Announc.">
        <title>Draft Genome Sequences of Five Rapidly Growing Mycobacterium Species, M. thermoresistibile, M. fortuitum subsp. acetamidolyticum, M. canariasense, M. brisbanense, and M. novocastrense.</title>
        <authorList>
            <person name="Katahira K."/>
            <person name="Ogura Y."/>
            <person name="Gotoh Y."/>
            <person name="Hayashi T."/>
        </authorList>
    </citation>
    <scope>NUCLEOTIDE SEQUENCE [LARGE SCALE GENOMIC DNA]</scope>
    <source>
        <strain evidence="6">JCM15654</strain>
    </source>
</reference>
<dbReference type="AlphaFoldDB" id="A0A100VVG1"/>
<dbReference type="PANTHER" id="PTHR43280">
    <property type="entry name" value="ARAC-FAMILY TRANSCRIPTIONAL REGULATOR"/>
    <property type="match status" value="1"/>
</dbReference>
<dbReference type="InterPro" id="IPR009057">
    <property type="entry name" value="Homeodomain-like_sf"/>
</dbReference>
<evidence type="ECO:0000313" key="6">
    <source>
        <dbReference type="Proteomes" id="UP000069620"/>
    </source>
</evidence>
<keyword evidence="3" id="KW-0804">Transcription</keyword>
<dbReference type="GO" id="GO:0043565">
    <property type="term" value="F:sequence-specific DNA binding"/>
    <property type="evidence" value="ECO:0007669"/>
    <property type="project" value="InterPro"/>
</dbReference>
<gene>
    <name evidence="5" type="ORF">RMCB_0732</name>
</gene>
<dbReference type="SMART" id="SM00342">
    <property type="entry name" value="HTH_ARAC"/>
    <property type="match status" value="1"/>
</dbReference>
<evidence type="ECO:0000313" key="5">
    <source>
        <dbReference type="EMBL" id="GAS86636.1"/>
    </source>
</evidence>
<keyword evidence="1" id="KW-0805">Transcription regulation</keyword>
<dbReference type="STRING" id="146020.RMCB_0732"/>
<dbReference type="EMBL" id="BCSX01000007">
    <property type="protein sequence ID" value="GAS86636.1"/>
    <property type="molecule type" value="Genomic_DNA"/>
</dbReference>
<keyword evidence="6" id="KW-1185">Reference proteome</keyword>
<evidence type="ECO:0000256" key="2">
    <source>
        <dbReference type="ARBA" id="ARBA00023125"/>
    </source>
</evidence>
<proteinExistence type="predicted"/>
<protein>
    <recommendedName>
        <fullName evidence="4">HTH araC/xylS-type domain-containing protein</fullName>
    </recommendedName>
</protein>
<dbReference type="Proteomes" id="UP000069620">
    <property type="component" value="Unassembled WGS sequence"/>
</dbReference>
<dbReference type="Gene3D" id="1.10.10.60">
    <property type="entry name" value="Homeodomain-like"/>
    <property type="match status" value="1"/>
</dbReference>
<evidence type="ECO:0000256" key="1">
    <source>
        <dbReference type="ARBA" id="ARBA00023015"/>
    </source>
</evidence>
<reference evidence="6" key="2">
    <citation type="submission" date="2016-02" db="EMBL/GenBank/DDBJ databases">
        <title>Draft genome sequence of five rapidly growing Mycobacterium species.</title>
        <authorList>
            <person name="Katahira K."/>
            <person name="Gotou Y."/>
            <person name="Iida K."/>
            <person name="Ogura Y."/>
            <person name="Hayashi T."/>
        </authorList>
    </citation>
    <scope>NUCLEOTIDE SEQUENCE [LARGE SCALE GENOMIC DNA]</scope>
    <source>
        <strain evidence="6">JCM15654</strain>
    </source>
</reference>